<dbReference type="GO" id="GO:0005737">
    <property type="term" value="C:cytoplasm"/>
    <property type="evidence" value="ECO:0007669"/>
    <property type="project" value="TreeGrafter"/>
</dbReference>
<evidence type="ECO:0000313" key="4">
    <source>
        <dbReference type="EMBL" id="SUJ30158.1"/>
    </source>
</evidence>
<sequence length="387" mass="43706">MNDINHEVLIIGGGIIGASISYFLSKAGYDVGLIESKEIASLTSSHCDGNILAIDKTPGFDSQMTLRSQKLIHELRKELILPFEYRKPGSILVCETEKEMQAAEQWVQQQRDYGLDFKMLDKQDIKNESKYFSDHLLGGLECSTDSTVNPYMLTYSFIETAKQHGLKVYEYEHVKNISKSNETFYIQTTNHSFYANKVVNACGIYASEIGSMLDVHIPIYPRKGQILVASRNETVGIRKVMEFGYLMSKFGGERQVSKEMEDYGIALVFEPTESQNFLIGSSREFNGYDKKVNSKVNRLIAQRAIHFYPKLKDMSLIRTYSGLRPFTEDHLPIVSETEVEGFYVAAGHEGDGIGLSSITGLFIEQLISDKETEIDISPLSVNRFKEV</sequence>
<dbReference type="Gene3D" id="3.50.50.60">
    <property type="entry name" value="FAD/NAD(P)-binding domain"/>
    <property type="match status" value="1"/>
</dbReference>
<evidence type="ECO:0000256" key="1">
    <source>
        <dbReference type="ARBA" id="ARBA00023002"/>
    </source>
</evidence>
<dbReference type="GO" id="GO:0043799">
    <property type="term" value="F:glycine oxidase activity"/>
    <property type="evidence" value="ECO:0007669"/>
    <property type="project" value="UniProtKB-EC"/>
</dbReference>
<evidence type="ECO:0000313" key="5">
    <source>
        <dbReference type="Proteomes" id="UP000254956"/>
    </source>
</evidence>
<proteinExistence type="predicted"/>
<reference evidence="4 5" key="1">
    <citation type="submission" date="2018-06" db="EMBL/GenBank/DDBJ databases">
        <authorList>
            <consortium name="Pathogen Informatics"/>
            <person name="Doyle S."/>
        </authorList>
    </citation>
    <scope>NUCLEOTIDE SEQUENCE [LARGE SCALE GENOMIC DNA]</scope>
    <source>
        <strain evidence="4 5">NCTC12413</strain>
    </source>
</reference>
<dbReference type="Pfam" id="PF01266">
    <property type="entry name" value="DAO"/>
    <property type="match status" value="1"/>
</dbReference>
<dbReference type="InterPro" id="IPR036188">
    <property type="entry name" value="FAD/NAD-bd_sf"/>
</dbReference>
<accession>A0A380CVG8</accession>
<protein>
    <submittedName>
        <fullName evidence="4">Glycine oxidase</fullName>
        <ecNumber evidence="4">1.4.3.19</ecNumber>
    </submittedName>
    <submittedName>
        <fullName evidence="3">Sarcosine oxidase subunit beta</fullName>
    </submittedName>
</protein>
<dbReference type="Gene3D" id="3.30.9.10">
    <property type="entry name" value="D-Amino Acid Oxidase, subunit A, domain 2"/>
    <property type="match status" value="1"/>
</dbReference>
<evidence type="ECO:0000259" key="2">
    <source>
        <dbReference type="Pfam" id="PF01266"/>
    </source>
</evidence>
<keyword evidence="1 4" id="KW-0560">Oxidoreductase</keyword>
<dbReference type="SUPFAM" id="SSF51905">
    <property type="entry name" value="FAD/NAD(P)-binding domain"/>
    <property type="match status" value="1"/>
</dbReference>
<dbReference type="Proteomes" id="UP000321598">
    <property type="component" value="Unassembled WGS sequence"/>
</dbReference>
<organism evidence="4 5">
    <name type="scientific">Staphylococcus arlettae</name>
    <dbReference type="NCBI Taxonomy" id="29378"/>
    <lineage>
        <taxon>Bacteria</taxon>
        <taxon>Bacillati</taxon>
        <taxon>Bacillota</taxon>
        <taxon>Bacilli</taxon>
        <taxon>Bacillales</taxon>
        <taxon>Staphylococcaceae</taxon>
        <taxon>Staphylococcus</taxon>
    </lineage>
</organism>
<evidence type="ECO:0000313" key="6">
    <source>
        <dbReference type="Proteomes" id="UP000321598"/>
    </source>
</evidence>
<dbReference type="EMBL" id="BKAV01000002">
    <property type="protein sequence ID" value="GEP99363.1"/>
    <property type="molecule type" value="Genomic_DNA"/>
</dbReference>
<dbReference type="RefSeq" id="WP_244913821.1">
    <property type="nucleotide sequence ID" value="NZ_BKAV01000002.1"/>
</dbReference>
<gene>
    <name evidence="4" type="primary">thiO_2</name>
    <name evidence="3" type="synonym">soxB</name>
    <name evidence="4" type="ORF">NCTC12413_02652</name>
    <name evidence="3" type="ORF">SAR03_04010</name>
</gene>
<feature type="domain" description="FAD dependent oxidoreductase" evidence="2">
    <location>
        <begin position="8"/>
        <end position="362"/>
    </location>
</feature>
<keyword evidence="6" id="KW-1185">Reference proteome</keyword>
<dbReference type="InterPro" id="IPR006076">
    <property type="entry name" value="FAD-dep_OxRdtase"/>
</dbReference>
<dbReference type="PANTHER" id="PTHR13847">
    <property type="entry name" value="SARCOSINE DEHYDROGENASE-RELATED"/>
    <property type="match status" value="1"/>
</dbReference>
<dbReference type="PANTHER" id="PTHR13847:SF287">
    <property type="entry name" value="FAD-DEPENDENT OXIDOREDUCTASE DOMAIN-CONTAINING PROTEIN 1"/>
    <property type="match status" value="1"/>
</dbReference>
<evidence type="ECO:0000313" key="3">
    <source>
        <dbReference type="EMBL" id="GEP99363.1"/>
    </source>
</evidence>
<dbReference type="Proteomes" id="UP000254956">
    <property type="component" value="Unassembled WGS sequence"/>
</dbReference>
<reference evidence="3 6" key="2">
    <citation type="submission" date="2019-07" db="EMBL/GenBank/DDBJ databases">
        <title>Whole genome shotgun sequence of Staphylococcus arlettae NBRC 109765.</title>
        <authorList>
            <person name="Hosoyama A."/>
            <person name="Uohara A."/>
            <person name="Ohji S."/>
            <person name="Ichikawa N."/>
        </authorList>
    </citation>
    <scope>NUCLEOTIDE SEQUENCE [LARGE SCALE GENOMIC DNA]</scope>
    <source>
        <strain evidence="3 6">NBRC 109765</strain>
    </source>
</reference>
<dbReference type="AlphaFoldDB" id="A0A380CVG8"/>
<dbReference type="EC" id="1.4.3.19" evidence="4"/>
<dbReference type="EMBL" id="UGZE01000001">
    <property type="protein sequence ID" value="SUJ30158.1"/>
    <property type="molecule type" value="Genomic_DNA"/>
</dbReference>
<dbReference type="SUPFAM" id="SSF54373">
    <property type="entry name" value="FAD-linked reductases, C-terminal domain"/>
    <property type="match status" value="1"/>
</dbReference>
<name>A0A380CVG8_9STAP</name>